<dbReference type="RefSeq" id="XP_022471460.1">
    <property type="nucleotide sequence ID" value="XM_022622085.1"/>
</dbReference>
<comment type="caution">
    <text evidence="2">The sequence shown here is derived from an EMBL/GenBank/DDBJ whole genome shotgun (WGS) entry which is preliminary data.</text>
</comment>
<proteinExistence type="predicted"/>
<reference evidence="2 3" key="1">
    <citation type="submission" date="2016-09" db="EMBL/GenBank/DDBJ databases">
        <authorList>
            <person name="Capua I."/>
            <person name="De Benedictis P."/>
            <person name="Joannis T."/>
            <person name="Lombin L.H."/>
            <person name="Cattoli G."/>
        </authorList>
    </citation>
    <scope>NUCLEOTIDE SEQUENCE [LARGE SCALE GENOMIC DNA]</scope>
    <source>
        <strain evidence="2 3">IMI 309357</strain>
    </source>
</reference>
<organism evidence="2 3">
    <name type="scientific">Colletotrichum orchidophilum</name>
    <dbReference type="NCBI Taxonomy" id="1209926"/>
    <lineage>
        <taxon>Eukaryota</taxon>
        <taxon>Fungi</taxon>
        <taxon>Dikarya</taxon>
        <taxon>Ascomycota</taxon>
        <taxon>Pezizomycotina</taxon>
        <taxon>Sordariomycetes</taxon>
        <taxon>Hypocreomycetidae</taxon>
        <taxon>Glomerellales</taxon>
        <taxon>Glomerellaceae</taxon>
        <taxon>Colletotrichum</taxon>
    </lineage>
</organism>
<dbReference type="GeneID" id="34563595"/>
<dbReference type="EMBL" id="MJBS01000103">
    <property type="protein sequence ID" value="OHE94297.1"/>
    <property type="molecule type" value="Genomic_DNA"/>
</dbReference>
<feature type="compositionally biased region" description="Low complexity" evidence="1">
    <location>
        <begin position="123"/>
        <end position="134"/>
    </location>
</feature>
<gene>
    <name evidence="2" type="ORF">CORC01_10457</name>
</gene>
<evidence type="ECO:0000256" key="1">
    <source>
        <dbReference type="SAM" id="MobiDB-lite"/>
    </source>
</evidence>
<feature type="region of interest" description="Disordered" evidence="1">
    <location>
        <begin position="123"/>
        <end position="169"/>
    </location>
</feature>
<evidence type="ECO:0000313" key="3">
    <source>
        <dbReference type="Proteomes" id="UP000176998"/>
    </source>
</evidence>
<protein>
    <submittedName>
        <fullName evidence="2">Uncharacterized protein</fullName>
    </submittedName>
</protein>
<dbReference type="Proteomes" id="UP000176998">
    <property type="component" value="Unassembled WGS sequence"/>
</dbReference>
<accession>A0A1G4AYT1</accession>
<name>A0A1G4AYT1_9PEZI</name>
<evidence type="ECO:0000313" key="2">
    <source>
        <dbReference type="EMBL" id="OHE94297.1"/>
    </source>
</evidence>
<sequence>MSTTSSTTDTFSVFLQGFLSNTAHFFNLLHSTDQPANSIRKRYRFKQAAFCGYPNDLNPQANPLFGQAGIYVEGLTREEVRKIADFMTGYTMKRAVVGMMCLHGKDLTRKAIVWVQIPTNQTTQTWNGNQNSVNGGSGLGDSNANHSGNAYGNNHQTESYGLNGAAEAA</sequence>
<dbReference type="AlphaFoldDB" id="A0A1G4AYT1"/>
<dbReference type="OrthoDB" id="1044435at2759"/>
<keyword evidence="3" id="KW-1185">Reference proteome</keyword>
<feature type="compositionally biased region" description="Polar residues" evidence="1">
    <location>
        <begin position="142"/>
        <end position="160"/>
    </location>
</feature>